<proteinExistence type="predicted"/>
<feature type="region of interest" description="Disordered" evidence="1">
    <location>
        <begin position="126"/>
        <end position="155"/>
    </location>
</feature>
<accession>A0ABR1FI27</accession>
<evidence type="ECO:0000313" key="4">
    <source>
        <dbReference type="Proteomes" id="UP001363151"/>
    </source>
</evidence>
<name>A0ABR1FI27_AURAN</name>
<keyword evidence="4" id="KW-1185">Reference proteome</keyword>
<dbReference type="Pfam" id="PF04969">
    <property type="entry name" value="CS"/>
    <property type="match status" value="1"/>
</dbReference>
<reference evidence="3 4" key="1">
    <citation type="submission" date="2024-03" db="EMBL/GenBank/DDBJ databases">
        <title>Aureococcus anophagefferens CCMP1851 and Kratosvirus quantuckense: Draft genome of a second virus-susceptible host strain in the model system.</title>
        <authorList>
            <person name="Chase E."/>
            <person name="Truchon A.R."/>
            <person name="Schepens W."/>
            <person name="Wilhelm S.W."/>
        </authorList>
    </citation>
    <scope>NUCLEOTIDE SEQUENCE [LARGE SCALE GENOMIC DNA]</scope>
    <source>
        <strain evidence="3 4">CCMP1851</strain>
    </source>
</reference>
<dbReference type="InterPro" id="IPR007052">
    <property type="entry name" value="CS_dom"/>
</dbReference>
<evidence type="ECO:0000259" key="2">
    <source>
        <dbReference type="PROSITE" id="PS51203"/>
    </source>
</evidence>
<organism evidence="3 4">
    <name type="scientific">Aureococcus anophagefferens</name>
    <name type="common">Harmful bloom alga</name>
    <dbReference type="NCBI Taxonomy" id="44056"/>
    <lineage>
        <taxon>Eukaryota</taxon>
        <taxon>Sar</taxon>
        <taxon>Stramenopiles</taxon>
        <taxon>Ochrophyta</taxon>
        <taxon>Pelagophyceae</taxon>
        <taxon>Pelagomonadales</taxon>
        <taxon>Pelagomonadaceae</taxon>
        <taxon>Aureococcus</taxon>
    </lineage>
</organism>
<dbReference type="SUPFAM" id="SSF49764">
    <property type="entry name" value="HSP20-like chaperones"/>
    <property type="match status" value="1"/>
</dbReference>
<dbReference type="InterPro" id="IPR008978">
    <property type="entry name" value="HSP20-like_chaperone"/>
</dbReference>
<dbReference type="CDD" id="cd06467">
    <property type="entry name" value="p23_NUDC_like"/>
    <property type="match status" value="1"/>
</dbReference>
<feature type="domain" description="CS" evidence="2">
    <location>
        <begin position="314"/>
        <end position="406"/>
    </location>
</feature>
<dbReference type="PROSITE" id="PS51203">
    <property type="entry name" value="CS"/>
    <property type="match status" value="1"/>
</dbReference>
<comment type="caution">
    <text evidence="3">The sequence shown here is derived from an EMBL/GenBank/DDBJ whole genome shotgun (WGS) entry which is preliminary data.</text>
</comment>
<dbReference type="Gene3D" id="2.60.40.790">
    <property type="match status" value="1"/>
</dbReference>
<dbReference type="PANTHER" id="PTHR12356">
    <property type="entry name" value="NUCLEAR MOVEMENT PROTEIN NUDC"/>
    <property type="match status" value="1"/>
</dbReference>
<gene>
    <name evidence="3" type="ORF">SO694_00071142</name>
</gene>
<protein>
    <recommendedName>
        <fullName evidence="2">CS domain-containing protein</fullName>
    </recommendedName>
</protein>
<evidence type="ECO:0000256" key="1">
    <source>
        <dbReference type="SAM" id="MobiDB-lite"/>
    </source>
</evidence>
<dbReference type="EMBL" id="JBBJCI010000419">
    <property type="protein sequence ID" value="KAK7231164.1"/>
    <property type="molecule type" value="Genomic_DNA"/>
</dbReference>
<sequence>MGKRWDVSLALTPISSGSGGLSSSSAARGCLTMGNPPKFVMRGDEVVGDNKSDRGPAGRCVVTGKNGSIVREGIEVSTEKVGLVEKGTEIEVAETRFSSLGVPRSRITEPFEGWVSTKTILRCEGKPAPITFVPPPPPPPRRKRNKNGPAVKAGFLDPTGKWKKKEFYIDPSLRKDYDLLTKNFQARMYKNNKEQDAEEKKAMGMDPEADEYDSAAARTKNRRRLADHAIMSYNKDRNDYAADKKRETMADMTPEERRERVVKLRKYRDKMRAKQEKSDQRRLKLEREEKMWAKEQVKKAKGMLGVRASVDVGPTKDAFDYEAAMDAITCWFPLPDWAGPKDVDVRLDLKWFSVGLVGEHPYYEADLWGPIKADECMWHLETTATGRELCLHLEKGTPGECWMNYFRPISRICEWRHDPTQPAVDPDTLPRPAWTDEEEEFHAQFQHDYSPFNEGPVDRTVYKATLDDVMKDVMTPNVRVADRRKPSPQE</sequence>
<dbReference type="InterPro" id="IPR037898">
    <property type="entry name" value="NudC_fam"/>
</dbReference>
<evidence type="ECO:0000313" key="3">
    <source>
        <dbReference type="EMBL" id="KAK7231164.1"/>
    </source>
</evidence>
<dbReference type="Proteomes" id="UP001363151">
    <property type="component" value="Unassembled WGS sequence"/>
</dbReference>